<dbReference type="SUPFAM" id="SSF55008">
    <property type="entry name" value="HMA, heavy metal-associated domain"/>
    <property type="match status" value="1"/>
</dbReference>
<dbReference type="AlphaFoldDB" id="A0A4Q7VG42"/>
<protein>
    <submittedName>
        <fullName evidence="3">Heavy-metal-associated domain-containing protein</fullName>
    </submittedName>
</protein>
<dbReference type="CDD" id="cd00371">
    <property type="entry name" value="HMA"/>
    <property type="match status" value="1"/>
</dbReference>
<comment type="caution">
    <text evidence="3">The sequence shown here is derived from an EMBL/GenBank/DDBJ whole genome shotgun (WGS) entry which is preliminary data.</text>
</comment>
<name>A0A4Q7VG42_9BURK</name>
<dbReference type="Pfam" id="PF00403">
    <property type="entry name" value="HMA"/>
    <property type="match status" value="1"/>
</dbReference>
<keyword evidence="1" id="KW-0732">Signal</keyword>
<dbReference type="EMBL" id="SHKP01000007">
    <property type="protein sequence ID" value="RZT94986.1"/>
    <property type="molecule type" value="Genomic_DNA"/>
</dbReference>
<evidence type="ECO:0000256" key="1">
    <source>
        <dbReference type="SAM" id="SignalP"/>
    </source>
</evidence>
<dbReference type="InterPro" id="IPR036163">
    <property type="entry name" value="HMA_dom_sf"/>
</dbReference>
<evidence type="ECO:0000313" key="4">
    <source>
        <dbReference type="Proteomes" id="UP000293671"/>
    </source>
</evidence>
<gene>
    <name evidence="3" type="ORF">EV670_2732</name>
</gene>
<dbReference type="GO" id="GO:0046872">
    <property type="term" value="F:metal ion binding"/>
    <property type="evidence" value="ECO:0007669"/>
    <property type="project" value="InterPro"/>
</dbReference>
<dbReference type="Gene3D" id="3.30.70.100">
    <property type="match status" value="1"/>
</dbReference>
<evidence type="ECO:0000259" key="2">
    <source>
        <dbReference type="PROSITE" id="PS50846"/>
    </source>
</evidence>
<feature type="signal peptide" evidence="1">
    <location>
        <begin position="1"/>
        <end position="20"/>
    </location>
</feature>
<feature type="chain" id="PRO_5020510792" evidence="1">
    <location>
        <begin position="21"/>
        <end position="109"/>
    </location>
</feature>
<dbReference type="PROSITE" id="PS50846">
    <property type="entry name" value="HMA_2"/>
    <property type="match status" value="1"/>
</dbReference>
<organism evidence="3 4">
    <name type="scientific">Rivibacter subsaxonicus</name>
    <dbReference type="NCBI Taxonomy" id="457575"/>
    <lineage>
        <taxon>Bacteria</taxon>
        <taxon>Pseudomonadati</taxon>
        <taxon>Pseudomonadota</taxon>
        <taxon>Betaproteobacteria</taxon>
        <taxon>Burkholderiales</taxon>
        <taxon>Rivibacter</taxon>
    </lineage>
</organism>
<feature type="domain" description="HMA" evidence="2">
    <location>
        <begin position="22"/>
        <end position="89"/>
    </location>
</feature>
<sequence length="109" mass="11685">MKQLSPIVFALLTATSAVQAATTTKLTVNGMVCAFCAQGIEKKIGAMPQTQAVYVNLGQKIVAVEAKAGQTLDAEQLRATVKDAGYEVVKVETVEQSVEQVRRAMKDQK</sequence>
<keyword evidence="4" id="KW-1185">Reference proteome</keyword>
<dbReference type="Proteomes" id="UP000293671">
    <property type="component" value="Unassembled WGS sequence"/>
</dbReference>
<dbReference type="RefSeq" id="WP_130433032.1">
    <property type="nucleotide sequence ID" value="NZ_SHKP01000007.1"/>
</dbReference>
<evidence type="ECO:0000313" key="3">
    <source>
        <dbReference type="EMBL" id="RZT94986.1"/>
    </source>
</evidence>
<accession>A0A4Q7VG42</accession>
<proteinExistence type="predicted"/>
<dbReference type="OrthoDB" id="5513217at2"/>
<reference evidence="3 4" key="1">
    <citation type="submission" date="2019-02" db="EMBL/GenBank/DDBJ databases">
        <title>Genomic Encyclopedia of Type Strains, Phase IV (KMG-IV): sequencing the most valuable type-strain genomes for metagenomic binning, comparative biology and taxonomic classification.</title>
        <authorList>
            <person name="Goeker M."/>
        </authorList>
    </citation>
    <scope>NUCLEOTIDE SEQUENCE [LARGE SCALE GENOMIC DNA]</scope>
    <source>
        <strain evidence="3 4">DSM 19570</strain>
    </source>
</reference>
<dbReference type="InterPro" id="IPR006121">
    <property type="entry name" value="HMA_dom"/>
</dbReference>